<dbReference type="PANTHER" id="PTHR35526:SF3">
    <property type="entry name" value="ANTI-SIGMA-F FACTOR RSBW"/>
    <property type="match status" value="1"/>
</dbReference>
<organism evidence="3 4">
    <name type="scientific">Streptomyces mobaraensis</name>
    <name type="common">Streptoverticillium mobaraense</name>
    <dbReference type="NCBI Taxonomy" id="35621"/>
    <lineage>
        <taxon>Bacteria</taxon>
        <taxon>Bacillati</taxon>
        <taxon>Actinomycetota</taxon>
        <taxon>Actinomycetes</taxon>
        <taxon>Kitasatosporales</taxon>
        <taxon>Streptomycetaceae</taxon>
        <taxon>Streptomyces</taxon>
    </lineage>
</organism>
<accession>A0A5N5W1W0</accession>
<keyword evidence="1" id="KW-0723">Serine/threonine-protein kinase</keyword>
<dbReference type="InterPro" id="IPR050267">
    <property type="entry name" value="Anti-sigma-factor_SerPK"/>
</dbReference>
<dbReference type="OrthoDB" id="3214274at2"/>
<name>A0A5N5W1W0_STRMB</name>
<evidence type="ECO:0000259" key="2">
    <source>
        <dbReference type="Pfam" id="PF13581"/>
    </source>
</evidence>
<keyword evidence="3" id="KW-0067">ATP-binding</keyword>
<sequence length="166" mass="17879">MVTRPPQPAPAPQPLPFTAPWEYELVFPHDPRGPGIARVTLRAVLAVHGLEELADRAELLTSELTTNSVRHAWGPATVRLAWEYPVLRVSVADTGPYVPAVPPDPSAVALDAIRGRGMLILDLVAYRWGGFPLGLPPAEPKGKIIWFELRLDAEAPPPGAVPALVA</sequence>
<evidence type="ECO:0000313" key="3">
    <source>
        <dbReference type="EMBL" id="KAB7836091.1"/>
    </source>
</evidence>
<evidence type="ECO:0000256" key="1">
    <source>
        <dbReference type="ARBA" id="ARBA00022527"/>
    </source>
</evidence>
<gene>
    <name evidence="3" type="ORF">FRZ00_25890</name>
</gene>
<dbReference type="AlphaFoldDB" id="A0A5N5W1W0"/>
<protein>
    <submittedName>
        <fullName evidence="3">ATP-binding protein</fullName>
    </submittedName>
</protein>
<dbReference type="InterPro" id="IPR003594">
    <property type="entry name" value="HATPase_dom"/>
</dbReference>
<dbReference type="InterPro" id="IPR036890">
    <property type="entry name" value="HATPase_C_sf"/>
</dbReference>
<feature type="domain" description="Histidine kinase/HSP90-like ATPase" evidence="2">
    <location>
        <begin position="36"/>
        <end position="121"/>
    </location>
</feature>
<comment type="caution">
    <text evidence="3">The sequence shown here is derived from an EMBL/GenBank/DDBJ whole genome shotgun (WGS) entry which is preliminary data.</text>
</comment>
<keyword evidence="4" id="KW-1185">Reference proteome</keyword>
<dbReference type="Proteomes" id="UP000327000">
    <property type="component" value="Unassembled WGS sequence"/>
</dbReference>
<dbReference type="GO" id="GO:0004674">
    <property type="term" value="F:protein serine/threonine kinase activity"/>
    <property type="evidence" value="ECO:0007669"/>
    <property type="project" value="UniProtKB-KW"/>
</dbReference>
<dbReference type="Pfam" id="PF13581">
    <property type="entry name" value="HATPase_c_2"/>
    <property type="match status" value="1"/>
</dbReference>
<keyword evidence="1" id="KW-0808">Transferase</keyword>
<dbReference type="Gene3D" id="3.30.565.10">
    <property type="entry name" value="Histidine kinase-like ATPase, C-terminal domain"/>
    <property type="match status" value="1"/>
</dbReference>
<dbReference type="CDD" id="cd16936">
    <property type="entry name" value="HATPase_RsbW-like"/>
    <property type="match status" value="1"/>
</dbReference>
<dbReference type="PANTHER" id="PTHR35526">
    <property type="entry name" value="ANTI-SIGMA-F FACTOR RSBW-RELATED"/>
    <property type="match status" value="1"/>
</dbReference>
<reference evidence="3 4" key="1">
    <citation type="journal article" date="2019" name="Microb. Cell Fact.">
        <title>Exploring novel herbicidin analogues by transcriptional regulator overexpression and MS/MS molecular networking.</title>
        <authorList>
            <person name="Shi Y."/>
            <person name="Gu R."/>
            <person name="Li Y."/>
            <person name="Wang X."/>
            <person name="Ren W."/>
            <person name="Li X."/>
            <person name="Wang L."/>
            <person name="Xie Y."/>
            <person name="Hong B."/>
        </authorList>
    </citation>
    <scope>NUCLEOTIDE SEQUENCE [LARGE SCALE GENOMIC DNA]</scope>
    <source>
        <strain evidence="3 4">US-43</strain>
    </source>
</reference>
<keyword evidence="1" id="KW-0418">Kinase</keyword>
<proteinExistence type="predicted"/>
<dbReference type="SUPFAM" id="SSF55874">
    <property type="entry name" value="ATPase domain of HSP90 chaperone/DNA topoisomerase II/histidine kinase"/>
    <property type="match status" value="1"/>
</dbReference>
<dbReference type="GO" id="GO:0005524">
    <property type="term" value="F:ATP binding"/>
    <property type="evidence" value="ECO:0007669"/>
    <property type="project" value="UniProtKB-KW"/>
</dbReference>
<keyword evidence="3" id="KW-0547">Nucleotide-binding</keyword>
<dbReference type="EMBL" id="VOKX01000104">
    <property type="protein sequence ID" value="KAB7836091.1"/>
    <property type="molecule type" value="Genomic_DNA"/>
</dbReference>
<dbReference type="RefSeq" id="WP_152265123.1">
    <property type="nucleotide sequence ID" value="NZ_JBFADJ010000028.1"/>
</dbReference>
<evidence type="ECO:0000313" key="4">
    <source>
        <dbReference type="Proteomes" id="UP000327000"/>
    </source>
</evidence>